<dbReference type="InterPro" id="IPR050407">
    <property type="entry name" value="Geranylgeranyl_reductase"/>
</dbReference>
<organism evidence="2 3">
    <name type="scientific">Mycobacterium asiaticum</name>
    <dbReference type="NCBI Taxonomy" id="1790"/>
    <lineage>
        <taxon>Bacteria</taxon>
        <taxon>Bacillati</taxon>
        <taxon>Actinomycetota</taxon>
        <taxon>Actinomycetes</taxon>
        <taxon>Mycobacteriales</taxon>
        <taxon>Mycobacteriaceae</taxon>
        <taxon>Mycobacterium</taxon>
    </lineage>
</organism>
<dbReference type="AlphaFoldDB" id="A0A1A3MU66"/>
<dbReference type="GO" id="GO:0004497">
    <property type="term" value="F:monooxygenase activity"/>
    <property type="evidence" value="ECO:0007669"/>
    <property type="project" value="UniProtKB-KW"/>
</dbReference>
<dbReference type="OrthoDB" id="113955at2"/>
<proteinExistence type="predicted"/>
<protein>
    <submittedName>
        <fullName evidence="2">Monooxygenase</fullName>
    </submittedName>
</protein>
<dbReference type="Pfam" id="PF13450">
    <property type="entry name" value="NAD_binding_8"/>
    <property type="match status" value="1"/>
</dbReference>
<comment type="caution">
    <text evidence="2">The sequence shown here is derived from an EMBL/GenBank/DDBJ whole genome shotgun (WGS) entry which is preliminary data.</text>
</comment>
<dbReference type="Pfam" id="PF01494">
    <property type="entry name" value="FAD_binding_3"/>
    <property type="match status" value="1"/>
</dbReference>
<dbReference type="PANTHER" id="PTHR42685">
    <property type="entry name" value="GERANYLGERANYL DIPHOSPHATE REDUCTASE"/>
    <property type="match status" value="1"/>
</dbReference>
<dbReference type="FunFam" id="3.50.50.60:FF:000313">
    <property type="entry name" value="Possible oxidoreductase"/>
    <property type="match status" value="1"/>
</dbReference>
<accession>A0A1A3MU66</accession>
<dbReference type="InterPro" id="IPR002938">
    <property type="entry name" value="FAD-bd"/>
</dbReference>
<gene>
    <name evidence="2" type="ORF">A5636_12155</name>
</gene>
<dbReference type="SUPFAM" id="SSF51905">
    <property type="entry name" value="FAD/NAD(P)-binding domain"/>
    <property type="match status" value="1"/>
</dbReference>
<dbReference type="RefSeq" id="WP_065160474.1">
    <property type="nucleotide sequence ID" value="NZ_LZLQ01000127.1"/>
</dbReference>
<keyword evidence="2" id="KW-0503">Monooxygenase</keyword>
<dbReference type="Gene3D" id="3.50.50.60">
    <property type="entry name" value="FAD/NAD(P)-binding domain"/>
    <property type="match status" value="1"/>
</dbReference>
<dbReference type="PRINTS" id="PR00420">
    <property type="entry name" value="RNGMNOXGNASE"/>
</dbReference>
<name>A0A1A3MU66_MYCAS</name>
<dbReference type="EMBL" id="LZLQ01000127">
    <property type="protein sequence ID" value="OBK12339.1"/>
    <property type="molecule type" value="Genomic_DNA"/>
</dbReference>
<reference evidence="2 3" key="1">
    <citation type="submission" date="2016-06" db="EMBL/GenBank/DDBJ databases">
        <authorList>
            <person name="Kjaerup R.B."/>
            <person name="Dalgaard T.S."/>
            <person name="Juul-Madsen H.R."/>
        </authorList>
    </citation>
    <scope>NUCLEOTIDE SEQUENCE [LARGE SCALE GENOMIC DNA]</scope>
    <source>
        <strain evidence="2 3">1245139.5</strain>
    </source>
</reference>
<evidence type="ECO:0000313" key="2">
    <source>
        <dbReference type="EMBL" id="OBK12339.1"/>
    </source>
</evidence>
<dbReference type="GO" id="GO:0071949">
    <property type="term" value="F:FAD binding"/>
    <property type="evidence" value="ECO:0007669"/>
    <property type="project" value="InterPro"/>
</dbReference>
<dbReference type="Proteomes" id="UP000093629">
    <property type="component" value="Unassembled WGS sequence"/>
</dbReference>
<dbReference type="PANTHER" id="PTHR42685:SF19">
    <property type="entry name" value="POSSIBLE OXIDOREDUCTASE"/>
    <property type="match status" value="1"/>
</dbReference>
<feature type="domain" description="FAD-binding" evidence="1">
    <location>
        <begin position="104"/>
        <end position="162"/>
    </location>
</feature>
<keyword evidence="2" id="KW-0560">Oxidoreductase</keyword>
<keyword evidence="3" id="KW-1185">Reference proteome</keyword>
<sequence length="337" mass="36392">MTDYDADLLVVGGGPGGLATALQARQQGLSVLVAEPRETPIDKACGEGLMPGGLAELTSLGVDPVGMNFRGIAYISEHRRAEARFRTGPGRGVRRTTLHAALAARAKEQDTEWIRTKVTTVAQDAVGVMAAGVRTRWLVGADGLHSAVRRAVGITATTGTPRRHGLRWHYRVPAWSEFVEVHWSRWGEAYVTPVEPDLVGVAILSRQRPEIDWFPWLAKHLDGSRGQARGCGPLRQVVSRRVAGRVLLVGDAAGYEDALTGEGISLAVKQAGAAVRAIVDDAPQSYERAWHRVTRDYRLLTRGLVLASTPLAARRAIVPACAALPPLFRWGVNMLAS</sequence>
<evidence type="ECO:0000259" key="1">
    <source>
        <dbReference type="Pfam" id="PF01494"/>
    </source>
</evidence>
<evidence type="ECO:0000313" key="3">
    <source>
        <dbReference type="Proteomes" id="UP000093629"/>
    </source>
</evidence>
<dbReference type="InterPro" id="IPR036188">
    <property type="entry name" value="FAD/NAD-bd_sf"/>
</dbReference>